<proteinExistence type="predicted"/>
<protein>
    <recommendedName>
        <fullName evidence="3">Teichoic acid biosynthesis protein C</fullName>
    </recommendedName>
</protein>
<dbReference type="KEGG" id="sgz:C0216_16350"/>
<dbReference type="OrthoDB" id="3968810at2"/>
<accession>A0A344U1N8</accession>
<evidence type="ECO:0000313" key="1">
    <source>
        <dbReference type="EMBL" id="AXE24809.1"/>
    </source>
</evidence>
<organism evidence="1 2">
    <name type="scientific">Streptomyces globosus</name>
    <dbReference type="NCBI Taxonomy" id="68209"/>
    <lineage>
        <taxon>Bacteria</taxon>
        <taxon>Bacillati</taxon>
        <taxon>Actinomycetota</taxon>
        <taxon>Actinomycetes</taxon>
        <taxon>Kitasatosporales</taxon>
        <taxon>Streptomycetaceae</taxon>
        <taxon>Streptomyces</taxon>
    </lineage>
</organism>
<gene>
    <name evidence="1" type="ORF">C0216_16350</name>
</gene>
<dbReference type="RefSeq" id="WP_114055998.1">
    <property type="nucleotide sequence ID" value="NZ_CP030862.1"/>
</dbReference>
<dbReference type="Proteomes" id="UP000252004">
    <property type="component" value="Chromosome"/>
</dbReference>
<reference evidence="1 2" key="1">
    <citation type="submission" date="2018-01" db="EMBL/GenBank/DDBJ databases">
        <title>Draft genome Sequence of streptomyces globosus LZH-48.</title>
        <authorList>
            <person name="Ran K."/>
            <person name="Li Z."/>
            <person name="Wei S."/>
            <person name="Dong R."/>
        </authorList>
    </citation>
    <scope>NUCLEOTIDE SEQUENCE [LARGE SCALE GENOMIC DNA]</scope>
    <source>
        <strain evidence="1 2">LZH-48</strain>
    </source>
</reference>
<evidence type="ECO:0000313" key="2">
    <source>
        <dbReference type="Proteomes" id="UP000252004"/>
    </source>
</evidence>
<sequence>MGTSVEGQVDMAGPVGKLLHRRRLHNSTVMQSFGVDPVTGDVFVLQVVEGGLTLPGESGPRTGRQRAYAGDLAVTRLDQAGTVTGHMYLRGFGHGVSMGVEHDGGVSRLWTETASVPMGSNMPEEEKDGYGTAVTHFEFRSGTTLSQGSAQLAPAYRPVSGATNVTCTIDPTTNRVIVRFKSGGMVFESYDLDRARAGDWTPVARIAQPDAKGTFQGYASLGRVLYMVAGSGYSDTVKPPGNTWLTAVDWTDGSVLDQRFTTAAPGLELREPEGMAVSVRGGVPHVHVGFAGEEPGPRTCTIVSLSGAPEVGGVKVLADWQPIPLASGVTADVRPPRGRLVAIAGTTVLQLSGGVKGTFEADTLIGRLPDALAPSMAAQCSVPRNNSGGVCTARAEANSIRELWLYGGRTANPVTWAQLDNYSAVWR</sequence>
<keyword evidence="2" id="KW-1185">Reference proteome</keyword>
<dbReference type="AlphaFoldDB" id="A0A344U1N8"/>
<name>A0A344U1N8_9ACTN</name>
<evidence type="ECO:0008006" key="3">
    <source>
        <dbReference type="Google" id="ProtNLM"/>
    </source>
</evidence>
<dbReference type="EMBL" id="CP030862">
    <property type="protein sequence ID" value="AXE24809.1"/>
    <property type="molecule type" value="Genomic_DNA"/>
</dbReference>